<protein>
    <submittedName>
        <fullName evidence="2">Uncharacterized protein</fullName>
    </submittedName>
</protein>
<proteinExistence type="predicted"/>
<feature type="region of interest" description="Disordered" evidence="1">
    <location>
        <begin position="235"/>
        <end position="268"/>
    </location>
</feature>
<dbReference type="Proteomes" id="UP000314294">
    <property type="component" value="Unassembled WGS sequence"/>
</dbReference>
<sequence length="343" mass="38795">MSRSTRHVNVQTVFSEITPVFRHGPGVPSRPRCSVTAPVFRRGPGVPSRPRCSVAAPVFRRGPGVPSRPRCTAPAPSIADQTVGFRKQSSILGGCFLWPWWGSWSWPWGYWFGSSKIVFSVRIVPMMMMMNDDDDERVALYPMRKTSVLSEFHHTGNSTETLLPEHFFATAKKRYHMSSRRQEDDAVENAHGDGYRQWLPFGDTYLELWRLTRPDATAEEERHLLREVHAYLNKVVDHGQRDNDDGEERSGQTDYKQSPQHAQQTQEPGAEGLRNGFIHFTLSQSQNAKHSHSGVPLPVRCNRNGVLQRRVGESVLSFRRLSSLSGLTSAGAQLKMKVETDVK</sequence>
<feature type="compositionally biased region" description="Polar residues" evidence="1">
    <location>
        <begin position="252"/>
        <end position="267"/>
    </location>
</feature>
<dbReference type="EMBL" id="SRLO01000145">
    <property type="protein sequence ID" value="TNN71771.1"/>
    <property type="molecule type" value="Genomic_DNA"/>
</dbReference>
<comment type="caution">
    <text evidence="2">The sequence shown here is derived from an EMBL/GenBank/DDBJ whole genome shotgun (WGS) entry which is preliminary data.</text>
</comment>
<feature type="compositionally biased region" description="Basic and acidic residues" evidence="1">
    <location>
        <begin position="235"/>
        <end position="251"/>
    </location>
</feature>
<gene>
    <name evidence="2" type="ORF">EYF80_017942</name>
</gene>
<evidence type="ECO:0000313" key="2">
    <source>
        <dbReference type="EMBL" id="TNN71771.1"/>
    </source>
</evidence>
<organism evidence="2 3">
    <name type="scientific">Liparis tanakae</name>
    <name type="common">Tanaka's snailfish</name>
    <dbReference type="NCBI Taxonomy" id="230148"/>
    <lineage>
        <taxon>Eukaryota</taxon>
        <taxon>Metazoa</taxon>
        <taxon>Chordata</taxon>
        <taxon>Craniata</taxon>
        <taxon>Vertebrata</taxon>
        <taxon>Euteleostomi</taxon>
        <taxon>Actinopterygii</taxon>
        <taxon>Neopterygii</taxon>
        <taxon>Teleostei</taxon>
        <taxon>Neoteleostei</taxon>
        <taxon>Acanthomorphata</taxon>
        <taxon>Eupercaria</taxon>
        <taxon>Perciformes</taxon>
        <taxon>Cottioidei</taxon>
        <taxon>Cottales</taxon>
        <taxon>Liparidae</taxon>
        <taxon>Liparis</taxon>
    </lineage>
</organism>
<evidence type="ECO:0000313" key="3">
    <source>
        <dbReference type="Proteomes" id="UP000314294"/>
    </source>
</evidence>
<keyword evidence="3" id="KW-1185">Reference proteome</keyword>
<dbReference type="AlphaFoldDB" id="A0A4Z2I1X7"/>
<reference evidence="2 3" key="1">
    <citation type="submission" date="2019-03" db="EMBL/GenBank/DDBJ databases">
        <title>First draft genome of Liparis tanakae, snailfish: a comprehensive survey of snailfish specific genes.</title>
        <authorList>
            <person name="Kim W."/>
            <person name="Song I."/>
            <person name="Jeong J.-H."/>
            <person name="Kim D."/>
            <person name="Kim S."/>
            <person name="Ryu S."/>
            <person name="Song J.Y."/>
            <person name="Lee S.K."/>
        </authorList>
    </citation>
    <scope>NUCLEOTIDE SEQUENCE [LARGE SCALE GENOMIC DNA]</scope>
    <source>
        <tissue evidence="2">Muscle</tissue>
    </source>
</reference>
<accession>A0A4Z2I1X7</accession>
<name>A0A4Z2I1X7_9TELE</name>
<evidence type="ECO:0000256" key="1">
    <source>
        <dbReference type="SAM" id="MobiDB-lite"/>
    </source>
</evidence>